<comment type="caution">
    <text evidence="2">The sequence shown here is derived from an EMBL/GenBank/DDBJ whole genome shotgun (WGS) entry which is preliminary data.</text>
</comment>
<dbReference type="EMBL" id="JAUKUA010000005">
    <property type="protein sequence ID" value="KAK0711006.1"/>
    <property type="molecule type" value="Genomic_DNA"/>
</dbReference>
<evidence type="ECO:0000256" key="1">
    <source>
        <dbReference type="SAM" id="SignalP"/>
    </source>
</evidence>
<keyword evidence="3" id="KW-1185">Reference proteome</keyword>
<keyword evidence="1" id="KW-0732">Signal</keyword>
<reference evidence="2" key="1">
    <citation type="submission" date="2023-06" db="EMBL/GenBank/DDBJ databases">
        <title>Genome-scale phylogeny and comparative genomics of the fungal order Sordariales.</title>
        <authorList>
            <consortium name="Lawrence Berkeley National Laboratory"/>
            <person name="Hensen N."/>
            <person name="Bonometti L."/>
            <person name="Westerberg I."/>
            <person name="Brannstrom I.O."/>
            <person name="Guillou S."/>
            <person name="Cros-Aarteil S."/>
            <person name="Calhoun S."/>
            <person name="Haridas S."/>
            <person name="Kuo A."/>
            <person name="Mondo S."/>
            <person name="Pangilinan J."/>
            <person name="Riley R."/>
            <person name="Labutti K."/>
            <person name="Andreopoulos B."/>
            <person name="Lipzen A."/>
            <person name="Chen C."/>
            <person name="Yanf M."/>
            <person name="Daum C."/>
            <person name="Ng V."/>
            <person name="Clum A."/>
            <person name="Steindorff A."/>
            <person name="Ohm R."/>
            <person name="Martin F."/>
            <person name="Silar P."/>
            <person name="Natvig D."/>
            <person name="Lalanne C."/>
            <person name="Gautier V."/>
            <person name="Ament-Velasquez S.L."/>
            <person name="Kruys A."/>
            <person name="Hutchinson M.I."/>
            <person name="Powell A.J."/>
            <person name="Barry K."/>
            <person name="Miller A.N."/>
            <person name="Grigoriev I.V."/>
            <person name="Debuchy R."/>
            <person name="Gladieux P."/>
            <person name="Thoren M.H."/>
            <person name="Johannesson H."/>
        </authorList>
    </citation>
    <scope>NUCLEOTIDE SEQUENCE</scope>
    <source>
        <strain evidence="2">SMH4607-1</strain>
    </source>
</reference>
<dbReference type="Proteomes" id="UP001172102">
    <property type="component" value="Unassembled WGS sequence"/>
</dbReference>
<evidence type="ECO:0000313" key="3">
    <source>
        <dbReference type="Proteomes" id="UP001172102"/>
    </source>
</evidence>
<dbReference type="AlphaFoldDB" id="A0AA40DRR9"/>
<protein>
    <recommendedName>
        <fullName evidence="4">Secreted protein</fullName>
    </recommendedName>
</protein>
<organism evidence="2 3">
    <name type="scientific">Lasiosphaeris hirsuta</name>
    <dbReference type="NCBI Taxonomy" id="260670"/>
    <lineage>
        <taxon>Eukaryota</taxon>
        <taxon>Fungi</taxon>
        <taxon>Dikarya</taxon>
        <taxon>Ascomycota</taxon>
        <taxon>Pezizomycotina</taxon>
        <taxon>Sordariomycetes</taxon>
        <taxon>Sordariomycetidae</taxon>
        <taxon>Sordariales</taxon>
        <taxon>Lasiosphaeriaceae</taxon>
        <taxon>Lasiosphaeris</taxon>
    </lineage>
</organism>
<name>A0AA40DRR9_9PEZI</name>
<evidence type="ECO:0000313" key="2">
    <source>
        <dbReference type="EMBL" id="KAK0711006.1"/>
    </source>
</evidence>
<proteinExistence type="predicted"/>
<feature type="signal peptide" evidence="1">
    <location>
        <begin position="1"/>
        <end position="19"/>
    </location>
</feature>
<feature type="chain" id="PRO_5041469350" description="Secreted protein" evidence="1">
    <location>
        <begin position="20"/>
        <end position="109"/>
    </location>
</feature>
<sequence>MGCFVQALLCVSWLMVQDSCDVKANVCLPSFKRMCFRMWCFSFICLLKPSRPMHHTSQATESYSHCPFDKEQGGREPHKLPRAISSLYPLKFMLDSQQGHGCRTGPPFP</sequence>
<evidence type="ECO:0008006" key="4">
    <source>
        <dbReference type="Google" id="ProtNLM"/>
    </source>
</evidence>
<gene>
    <name evidence="2" type="ORF">B0H67DRAFT_583962</name>
</gene>
<accession>A0AA40DRR9</accession>